<accession>A0AA40DY42</accession>
<feature type="transmembrane region" description="Helical" evidence="2">
    <location>
        <begin position="20"/>
        <end position="39"/>
    </location>
</feature>
<organism evidence="3 4">
    <name type="scientific">Lasiosphaeria miniovina</name>
    <dbReference type="NCBI Taxonomy" id="1954250"/>
    <lineage>
        <taxon>Eukaryota</taxon>
        <taxon>Fungi</taxon>
        <taxon>Dikarya</taxon>
        <taxon>Ascomycota</taxon>
        <taxon>Pezizomycotina</taxon>
        <taxon>Sordariomycetes</taxon>
        <taxon>Sordariomycetidae</taxon>
        <taxon>Sordariales</taxon>
        <taxon>Lasiosphaeriaceae</taxon>
        <taxon>Lasiosphaeria</taxon>
    </lineage>
</organism>
<feature type="region of interest" description="Disordered" evidence="1">
    <location>
        <begin position="386"/>
        <end position="441"/>
    </location>
</feature>
<sequence>MEMALPPLNTRLGRRGRRYVFLAACFALGSIFITLNYSYTPASINGYLPKSIPKPDLTPKPVDRRPPTSHAPPKYKPTPTWGPPAITDPFPLLAASTAAPPPIPEYNVPRVGMHNEYGFDKPPPLFIGFTRNWPMLLQAVVSYITAGWPPEGIYVIENTGVHSKNREGKLSLQNPFYLNYTTLARLGVVNVVPTPTLLTFSQLQNAFLSLAYSYDTPYYFYSHQDVVVFSFENGTDREQRPGDREWHFYDAADEEAAMGAPAARERGYRTIYENCLRELADVERRGERWGFRWHQYDHLTLVNRDAVEAVGGWDALIPYYTSDCDMNGRLAMDGWSMRHRRVGIVNDVSSVLDDLEALYRSPHVAPAFTDPNPLPPDREAKIIADKAASKTKADDEAAAKAKADDEARAKLNSTTPLPKPDAKEVAKRNPPPASAPAPAPAPAPDPILVPMPADPLAYFSVLSRVGTAMGWHKYRDRDKLRNTWQRSQRGGAGEPFYYDPAGFARAFELLTDAGRAVYAEKWGHRDCDIAEKTALRLEDQWRVEKDWEKEG</sequence>
<reference evidence="3" key="1">
    <citation type="submission" date="2023-06" db="EMBL/GenBank/DDBJ databases">
        <title>Genome-scale phylogeny and comparative genomics of the fungal order Sordariales.</title>
        <authorList>
            <consortium name="Lawrence Berkeley National Laboratory"/>
            <person name="Hensen N."/>
            <person name="Bonometti L."/>
            <person name="Westerberg I."/>
            <person name="Brannstrom I.O."/>
            <person name="Guillou S."/>
            <person name="Cros-Aarteil S."/>
            <person name="Calhoun S."/>
            <person name="Haridas S."/>
            <person name="Kuo A."/>
            <person name="Mondo S."/>
            <person name="Pangilinan J."/>
            <person name="Riley R."/>
            <person name="LaButti K."/>
            <person name="Andreopoulos B."/>
            <person name="Lipzen A."/>
            <person name="Chen C."/>
            <person name="Yanf M."/>
            <person name="Daum C."/>
            <person name="Ng V."/>
            <person name="Clum A."/>
            <person name="Steindorff A."/>
            <person name="Ohm R."/>
            <person name="Martin F."/>
            <person name="Silar P."/>
            <person name="Natvig D."/>
            <person name="Lalanne C."/>
            <person name="Gautier V."/>
            <person name="Ament-velasquez S.L."/>
            <person name="Kruys A."/>
            <person name="Hutchinson M.I."/>
            <person name="Powell A.J."/>
            <person name="Barry K."/>
            <person name="Miller A.N."/>
            <person name="Grigoriev I.V."/>
            <person name="Debuchy R."/>
            <person name="Gladieux P."/>
            <person name="Thoren M.H."/>
            <person name="Johannesson H."/>
        </authorList>
    </citation>
    <scope>NUCLEOTIDE SEQUENCE</scope>
    <source>
        <strain evidence="3">SMH2392-1A</strain>
    </source>
</reference>
<dbReference type="GeneID" id="85325199"/>
<name>A0AA40DY42_9PEZI</name>
<feature type="compositionally biased region" description="Pro residues" evidence="1">
    <location>
        <begin position="429"/>
        <end position="441"/>
    </location>
</feature>
<comment type="caution">
    <text evidence="3">The sequence shown here is derived from an EMBL/GenBank/DDBJ whole genome shotgun (WGS) entry which is preliminary data.</text>
</comment>
<evidence type="ECO:0000313" key="3">
    <source>
        <dbReference type="EMBL" id="KAK0717291.1"/>
    </source>
</evidence>
<feature type="compositionally biased region" description="Basic and acidic residues" evidence="1">
    <location>
        <begin position="386"/>
        <end position="409"/>
    </location>
</feature>
<keyword evidence="2" id="KW-0472">Membrane</keyword>
<dbReference type="Proteomes" id="UP001172101">
    <property type="component" value="Unassembled WGS sequence"/>
</dbReference>
<keyword evidence="2" id="KW-1133">Transmembrane helix</keyword>
<gene>
    <name evidence="3" type="ORF">B0T26DRAFT_709413</name>
</gene>
<dbReference type="EMBL" id="JAUIRO010000004">
    <property type="protein sequence ID" value="KAK0717291.1"/>
    <property type="molecule type" value="Genomic_DNA"/>
</dbReference>
<keyword evidence="2" id="KW-0812">Transmembrane</keyword>
<evidence type="ECO:0000256" key="2">
    <source>
        <dbReference type="SAM" id="Phobius"/>
    </source>
</evidence>
<feature type="region of interest" description="Disordered" evidence="1">
    <location>
        <begin position="55"/>
        <end position="80"/>
    </location>
</feature>
<protein>
    <submittedName>
        <fullName evidence="3">Uncharacterized protein</fullName>
    </submittedName>
</protein>
<evidence type="ECO:0000256" key="1">
    <source>
        <dbReference type="SAM" id="MobiDB-lite"/>
    </source>
</evidence>
<proteinExistence type="predicted"/>
<evidence type="ECO:0000313" key="4">
    <source>
        <dbReference type="Proteomes" id="UP001172101"/>
    </source>
</evidence>
<keyword evidence="4" id="KW-1185">Reference proteome</keyword>
<dbReference type="AlphaFoldDB" id="A0AA40DY42"/>
<dbReference type="RefSeq" id="XP_060296084.1">
    <property type="nucleotide sequence ID" value="XM_060441929.1"/>
</dbReference>